<dbReference type="InterPro" id="IPR008927">
    <property type="entry name" value="6-PGluconate_DH-like_C_sf"/>
</dbReference>
<dbReference type="Proteomes" id="UP000093199">
    <property type="component" value="Unassembled WGS sequence"/>
</dbReference>
<dbReference type="AlphaFoldDB" id="A0A1C0Y738"/>
<dbReference type="SUPFAM" id="SSF48179">
    <property type="entry name" value="6-phosphogluconate dehydrogenase C-terminal domain-like"/>
    <property type="match status" value="1"/>
</dbReference>
<accession>A0A1C0Y738</accession>
<dbReference type="UniPathway" id="UPA00098">
    <property type="reaction ID" value="UER00361"/>
</dbReference>
<comment type="function">
    <text evidence="5 6">Catalyzes the reduction of 1-pyrroline-5-carboxylate (PCA) to L-proline.</text>
</comment>
<keyword evidence="2 6" id="KW-0641">Proline biosynthesis</keyword>
<comment type="pathway">
    <text evidence="6 9">Amino-acid biosynthesis; L-proline biosynthesis; L-proline from L-glutamate 5-semialdehyde: step 1/1.</text>
</comment>
<feature type="domain" description="Pyrroline-5-carboxylate reductase catalytic N-terminal" evidence="10">
    <location>
        <begin position="4"/>
        <end position="98"/>
    </location>
</feature>
<dbReference type="EC" id="1.5.1.2" evidence="6 7"/>
<dbReference type="PROSITE" id="PS00521">
    <property type="entry name" value="P5CR"/>
    <property type="match status" value="1"/>
</dbReference>
<keyword evidence="4 6" id="KW-0560">Oxidoreductase</keyword>
<evidence type="ECO:0000313" key="12">
    <source>
        <dbReference type="EMBL" id="OCS82999.1"/>
    </source>
</evidence>
<reference evidence="12 13" key="1">
    <citation type="submission" date="2016-07" db="EMBL/GenBank/DDBJ databases">
        <title>Caryophanon tenue genome sequencing.</title>
        <authorList>
            <person name="Verma A."/>
            <person name="Pal Y."/>
            <person name="Krishnamurthi S."/>
        </authorList>
    </citation>
    <scope>NUCLEOTIDE SEQUENCE [LARGE SCALE GENOMIC DNA]</scope>
    <source>
        <strain evidence="12 13">DSM 14152</strain>
    </source>
</reference>
<keyword evidence="6 9" id="KW-0028">Amino-acid biosynthesis</keyword>
<evidence type="ECO:0000259" key="10">
    <source>
        <dbReference type="Pfam" id="PF03807"/>
    </source>
</evidence>
<dbReference type="SUPFAM" id="SSF51735">
    <property type="entry name" value="NAD(P)-binding Rossmann-fold domains"/>
    <property type="match status" value="1"/>
</dbReference>
<sequence length="268" mass="29017">MQNILFVGAGSMAEALLQGWIREQVVKPGHIYVTNRSNKARLTELQTRYGVKILANNEKIAHMDIIVLAMKPKDVHTSMEQLRPFIANNTIILSVLAGIAMETIQVGLGERPIARVMPNTSATLGMSASGIAFNDVMTAEQKAFFMTLLNAVGTVVEVPEDQLHAVTALSGSGPAYIYYVMEAFLAAGEKLGVEKETVRALMTQTIAGSAAMLKRFDEEPATLRKQVTSPGGTTEAGIRVLDELHVKDAIENCVMSAEKRSRELASGK</sequence>
<dbReference type="InterPro" id="IPR000304">
    <property type="entry name" value="Pyrroline-COOH_reductase"/>
</dbReference>
<dbReference type="Pfam" id="PF14748">
    <property type="entry name" value="P5CR_dimer"/>
    <property type="match status" value="1"/>
</dbReference>
<dbReference type="InterPro" id="IPR036291">
    <property type="entry name" value="NAD(P)-bd_dom_sf"/>
</dbReference>
<dbReference type="Gene3D" id="1.10.3730.10">
    <property type="entry name" value="ProC C-terminal domain-like"/>
    <property type="match status" value="1"/>
</dbReference>
<proteinExistence type="inferred from homology"/>
<dbReference type="NCBIfam" id="TIGR00112">
    <property type="entry name" value="proC"/>
    <property type="match status" value="1"/>
</dbReference>
<dbReference type="PIRSF" id="PIRSF000193">
    <property type="entry name" value="Pyrrol-5-carb_rd"/>
    <property type="match status" value="1"/>
</dbReference>
<protein>
    <recommendedName>
        <fullName evidence="6 7">Pyrroline-5-carboxylate reductase</fullName>
        <shortName evidence="6">P5C reductase</shortName>
        <shortName evidence="6">P5CR</shortName>
        <ecNumber evidence="6 7">1.5.1.2</ecNumber>
    </recommendedName>
    <alternativeName>
        <fullName evidence="6">PCA reductase</fullName>
    </alternativeName>
</protein>
<evidence type="ECO:0000256" key="8">
    <source>
        <dbReference type="PIRSR" id="PIRSR000193-1"/>
    </source>
</evidence>
<dbReference type="PANTHER" id="PTHR11645">
    <property type="entry name" value="PYRROLINE-5-CARBOXYLATE REDUCTASE"/>
    <property type="match status" value="1"/>
</dbReference>
<organism evidence="12 13">
    <name type="scientific">Caryophanon tenue</name>
    <dbReference type="NCBI Taxonomy" id="33978"/>
    <lineage>
        <taxon>Bacteria</taxon>
        <taxon>Bacillati</taxon>
        <taxon>Bacillota</taxon>
        <taxon>Bacilli</taxon>
        <taxon>Bacillales</taxon>
        <taxon>Caryophanaceae</taxon>
        <taxon>Caryophanon</taxon>
    </lineage>
</organism>
<dbReference type="InterPro" id="IPR029036">
    <property type="entry name" value="P5CR_dimer"/>
</dbReference>
<dbReference type="RefSeq" id="WP_066547896.1">
    <property type="nucleotide sequence ID" value="NZ_MASJ01000039.1"/>
</dbReference>
<keyword evidence="3 6" id="KW-0521">NADP</keyword>
<evidence type="ECO:0000256" key="9">
    <source>
        <dbReference type="RuleBase" id="RU003903"/>
    </source>
</evidence>
<comment type="similarity">
    <text evidence="1 6 9">Belongs to the pyrroline-5-carboxylate reductase family.</text>
</comment>
<evidence type="ECO:0000313" key="13">
    <source>
        <dbReference type="Proteomes" id="UP000093199"/>
    </source>
</evidence>
<dbReference type="OrthoDB" id="9805754at2"/>
<comment type="catalytic activity">
    <reaction evidence="6 9">
        <text>L-proline + NADP(+) = (S)-1-pyrroline-5-carboxylate + NADPH + 2 H(+)</text>
        <dbReference type="Rhea" id="RHEA:14109"/>
        <dbReference type="ChEBI" id="CHEBI:15378"/>
        <dbReference type="ChEBI" id="CHEBI:17388"/>
        <dbReference type="ChEBI" id="CHEBI:57783"/>
        <dbReference type="ChEBI" id="CHEBI:58349"/>
        <dbReference type="ChEBI" id="CHEBI:60039"/>
        <dbReference type="EC" id="1.5.1.2"/>
    </reaction>
</comment>
<evidence type="ECO:0000256" key="3">
    <source>
        <dbReference type="ARBA" id="ARBA00022857"/>
    </source>
</evidence>
<name>A0A1C0Y738_9BACL</name>
<keyword evidence="6" id="KW-0963">Cytoplasm</keyword>
<dbReference type="GO" id="GO:0004735">
    <property type="term" value="F:pyrroline-5-carboxylate reductase activity"/>
    <property type="evidence" value="ECO:0007669"/>
    <property type="project" value="UniProtKB-UniRule"/>
</dbReference>
<feature type="binding site" evidence="8">
    <location>
        <position position="57"/>
    </location>
    <ligand>
        <name>NADPH</name>
        <dbReference type="ChEBI" id="CHEBI:57783"/>
    </ligand>
</feature>
<evidence type="ECO:0000256" key="7">
    <source>
        <dbReference type="NCBIfam" id="TIGR00112"/>
    </source>
</evidence>
<dbReference type="PANTHER" id="PTHR11645:SF49">
    <property type="entry name" value="PYRROLINE-5-CARBOXYLATE REDUCTASE 1"/>
    <property type="match status" value="1"/>
</dbReference>
<feature type="binding site" evidence="8">
    <location>
        <begin position="69"/>
        <end position="72"/>
    </location>
    <ligand>
        <name>NADP(+)</name>
        <dbReference type="ChEBI" id="CHEBI:58349"/>
    </ligand>
</feature>
<evidence type="ECO:0000256" key="6">
    <source>
        <dbReference type="HAMAP-Rule" id="MF_01925"/>
    </source>
</evidence>
<dbReference type="Pfam" id="PF03807">
    <property type="entry name" value="F420_oxidored"/>
    <property type="match status" value="1"/>
</dbReference>
<evidence type="ECO:0000256" key="1">
    <source>
        <dbReference type="ARBA" id="ARBA00005525"/>
    </source>
</evidence>
<dbReference type="HAMAP" id="MF_01925">
    <property type="entry name" value="P5C_reductase"/>
    <property type="match status" value="1"/>
</dbReference>
<evidence type="ECO:0000256" key="5">
    <source>
        <dbReference type="ARBA" id="ARBA00058118"/>
    </source>
</evidence>
<dbReference type="Gene3D" id="3.40.50.720">
    <property type="entry name" value="NAD(P)-binding Rossmann-like Domain"/>
    <property type="match status" value="1"/>
</dbReference>
<feature type="domain" description="Pyrroline-5-carboxylate reductase dimerisation" evidence="11">
    <location>
        <begin position="160"/>
        <end position="264"/>
    </location>
</feature>
<evidence type="ECO:0000259" key="11">
    <source>
        <dbReference type="Pfam" id="PF14748"/>
    </source>
</evidence>
<comment type="caution">
    <text evidence="12">The sequence shown here is derived from an EMBL/GenBank/DDBJ whole genome shotgun (WGS) entry which is preliminary data.</text>
</comment>
<keyword evidence="13" id="KW-1185">Reference proteome</keyword>
<comment type="catalytic activity">
    <reaction evidence="6">
        <text>L-proline + NAD(+) = (S)-1-pyrroline-5-carboxylate + NADH + 2 H(+)</text>
        <dbReference type="Rhea" id="RHEA:14105"/>
        <dbReference type="ChEBI" id="CHEBI:15378"/>
        <dbReference type="ChEBI" id="CHEBI:17388"/>
        <dbReference type="ChEBI" id="CHEBI:57540"/>
        <dbReference type="ChEBI" id="CHEBI:57945"/>
        <dbReference type="ChEBI" id="CHEBI:60039"/>
        <dbReference type="EC" id="1.5.1.2"/>
    </reaction>
</comment>
<dbReference type="InterPro" id="IPR053790">
    <property type="entry name" value="P5CR-like_CS"/>
</dbReference>
<gene>
    <name evidence="6" type="primary">proC</name>
    <name evidence="12" type="ORF">A6M13_06250</name>
</gene>
<evidence type="ECO:0000256" key="2">
    <source>
        <dbReference type="ARBA" id="ARBA00022650"/>
    </source>
</evidence>
<evidence type="ECO:0000256" key="4">
    <source>
        <dbReference type="ARBA" id="ARBA00023002"/>
    </source>
</evidence>
<dbReference type="GO" id="GO:0005737">
    <property type="term" value="C:cytoplasm"/>
    <property type="evidence" value="ECO:0007669"/>
    <property type="project" value="UniProtKB-SubCell"/>
</dbReference>
<dbReference type="EMBL" id="MASJ01000039">
    <property type="protein sequence ID" value="OCS82999.1"/>
    <property type="molecule type" value="Genomic_DNA"/>
</dbReference>
<dbReference type="InterPro" id="IPR028939">
    <property type="entry name" value="P5C_Rdtase_cat_N"/>
</dbReference>
<dbReference type="STRING" id="33978.A6M13_06250"/>
<dbReference type="GO" id="GO:0055129">
    <property type="term" value="P:L-proline biosynthetic process"/>
    <property type="evidence" value="ECO:0007669"/>
    <property type="project" value="UniProtKB-UniRule"/>
</dbReference>
<dbReference type="FunFam" id="1.10.3730.10:FF:000001">
    <property type="entry name" value="Pyrroline-5-carboxylate reductase"/>
    <property type="match status" value="1"/>
</dbReference>
<comment type="subcellular location">
    <subcellularLocation>
        <location evidence="6">Cytoplasm</location>
    </subcellularLocation>
</comment>